<dbReference type="KEGG" id="pan:PODANSg7776"/>
<feature type="compositionally biased region" description="Basic and acidic residues" evidence="1">
    <location>
        <begin position="34"/>
        <end position="44"/>
    </location>
</feature>
<dbReference type="HOGENOM" id="CLU_2016221_0_0_1"/>
<dbReference type="EMBL" id="FO904941">
    <property type="protein sequence ID" value="CDP31264.1"/>
    <property type="molecule type" value="Genomic_DNA"/>
</dbReference>
<dbReference type="Proteomes" id="UP000001197">
    <property type="component" value="Chromosome 6"/>
</dbReference>
<protein>
    <submittedName>
        <fullName evidence="2">Podospora anserina S mat+ genomic DNA chromosome 6, supercontig 2</fullName>
    </submittedName>
</protein>
<dbReference type="AlphaFoldDB" id="B2B437"/>
<evidence type="ECO:0000313" key="2">
    <source>
        <dbReference type="EMBL" id="CAP71873.1"/>
    </source>
</evidence>
<feature type="region of interest" description="Disordered" evidence="1">
    <location>
        <begin position="29"/>
        <end position="89"/>
    </location>
</feature>
<dbReference type="RefSeq" id="XP_001910737.1">
    <property type="nucleotide sequence ID" value="XM_001910702.1"/>
</dbReference>
<gene>
    <name evidence="2" type="ORF">PODANS_6_8047</name>
</gene>
<reference evidence="4" key="3">
    <citation type="journal article" date="2014" name="Genetics">
        <title>Maintaining two mating types: Structure of the mating type locus and its role in heterokaryosis in Podospora anserina.</title>
        <authorList>
            <person name="Grognet P."/>
            <person name="Bidard F."/>
            <person name="Kuchly C."/>
            <person name="Tong L.C.H."/>
            <person name="Coppin E."/>
            <person name="Benkhali J.A."/>
            <person name="Couloux A."/>
            <person name="Wincker P."/>
            <person name="Debuchy R."/>
            <person name="Silar P."/>
        </authorList>
    </citation>
    <scope>GENOME REANNOTATION</scope>
    <source>
        <strain evidence="4">S / ATCC MYA-4624 / DSM 980 / FGSC 10383</strain>
    </source>
</reference>
<evidence type="ECO:0000256" key="1">
    <source>
        <dbReference type="SAM" id="MobiDB-lite"/>
    </source>
</evidence>
<proteinExistence type="predicted"/>
<reference evidence="2 4" key="1">
    <citation type="journal article" date="2008" name="Genome Biol.">
        <title>The genome sequence of the model ascomycete fungus Podospora anserina.</title>
        <authorList>
            <person name="Espagne E."/>
            <person name="Lespinet O."/>
            <person name="Malagnac F."/>
            <person name="Da Silva C."/>
            <person name="Jaillon O."/>
            <person name="Porcel B.M."/>
            <person name="Couloux A."/>
            <person name="Aury J.-M."/>
            <person name="Segurens B."/>
            <person name="Poulain J."/>
            <person name="Anthouard V."/>
            <person name="Grossetete S."/>
            <person name="Khalili H."/>
            <person name="Coppin E."/>
            <person name="Dequard-Chablat M."/>
            <person name="Picard M."/>
            <person name="Contamine V."/>
            <person name="Arnaise S."/>
            <person name="Bourdais A."/>
            <person name="Berteaux-Lecellier V."/>
            <person name="Gautheret D."/>
            <person name="de Vries R.P."/>
            <person name="Battaglia E."/>
            <person name="Coutinho P.M."/>
            <person name="Danchin E.G.J."/>
            <person name="Henrissat B."/>
            <person name="El Khoury R."/>
            <person name="Sainsard-Chanet A."/>
            <person name="Boivin A."/>
            <person name="Pinan-Lucarre B."/>
            <person name="Sellem C.H."/>
            <person name="Debuchy R."/>
            <person name="Wincker P."/>
            <person name="Weissenbach J."/>
            <person name="Silar P."/>
        </authorList>
    </citation>
    <scope>NUCLEOTIDE SEQUENCE [LARGE SCALE GENOMIC DNA]</scope>
    <source>
        <strain evidence="4">S / ATCC MYA-4624 / DSM 980 / FGSC 10383</strain>
        <strain evidence="2">S mat+</strain>
    </source>
</reference>
<dbReference type="EMBL" id="CU638744">
    <property type="protein sequence ID" value="CAP71873.1"/>
    <property type="molecule type" value="Genomic_DNA"/>
</dbReference>
<dbReference type="OrthoDB" id="10621147at2759"/>
<accession>B2B437</accession>
<reference evidence="3" key="4">
    <citation type="submission" date="2015-04" db="EMBL/GenBank/DDBJ databases">
        <title>Maintaining two mating types: Structure of the mating type locus and its role in heterokaryosis in Podospora anserina.</title>
        <authorList>
            <person name="Grognet P."/>
            <person name="Bidard F."/>
            <person name="Kuchly C."/>
            <person name="Chan Ho Tong L."/>
            <person name="Coppin E."/>
            <person name="Ait Benkhali J."/>
            <person name="Couloux A."/>
            <person name="Wincker P."/>
            <person name="Debuchy R."/>
            <person name="Silar P."/>
        </authorList>
    </citation>
    <scope>NUCLEOTIDE SEQUENCE</scope>
</reference>
<feature type="compositionally biased region" description="Basic and acidic residues" evidence="1">
    <location>
        <begin position="52"/>
        <end position="68"/>
    </location>
</feature>
<dbReference type="GeneID" id="6194707"/>
<organism evidence="2">
    <name type="scientific">Podospora anserina (strain S / ATCC MYA-4624 / DSM 980 / FGSC 10383)</name>
    <name type="common">Pleurage anserina</name>
    <dbReference type="NCBI Taxonomy" id="515849"/>
    <lineage>
        <taxon>Eukaryota</taxon>
        <taxon>Fungi</taxon>
        <taxon>Dikarya</taxon>
        <taxon>Ascomycota</taxon>
        <taxon>Pezizomycotina</taxon>
        <taxon>Sordariomycetes</taxon>
        <taxon>Sordariomycetidae</taxon>
        <taxon>Sordariales</taxon>
        <taxon>Podosporaceae</taxon>
        <taxon>Podospora</taxon>
        <taxon>Podospora anserina</taxon>
    </lineage>
</organism>
<keyword evidence="4" id="KW-1185">Reference proteome</keyword>
<sequence>MHLTIRFISKYFAPLGAYERNVHIPVNRHRPLHQVRDQRQEARKGLALRKPGPGEDAHLLPPDREPLPQDHASAGLQPPVPRDHPHKEQLAWYSLRSPRSCSYQRPSRSFYYLQPSRHPQLAS</sequence>
<name>B2B437_PODAN</name>
<dbReference type="VEuPathDB" id="FungiDB:PODANS_6_8047"/>
<reference evidence="2" key="2">
    <citation type="submission" date="2008-07" db="EMBL/GenBank/DDBJ databases">
        <authorList>
            <person name="Genoscope - CEA"/>
        </authorList>
    </citation>
    <scope>NUCLEOTIDE SEQUENCE</scope>
    <source>
        <strain evidence="2">S mat+</strain>
    </source>
</reference>
<evidence type="ECO:0000313" key="4">
    <source>
        <dbReference type="Proteomes" id="UP000001197"/>
    </source>
</evidence>
<evidence type="ECO:0000313" key="3">
    <source>
        <dbReference type="EMBL" id="CDP31264.1"/>
    </source>
</evidence>